<evidence type="ECO:0000259" key="1">
    <source>
        <dbReference type="Pfam" id="PF05876"/>
    </source>
</evidence>
<sequence>MSTKNSQKKMMKILNQSLKSILPPPKIKPSEWCEQYTVFPDGPLAQQKTKLFSFQVEPLNATVDPSVQKICLMSSAQLLKTTILQNAMLYRMANKPSHMIFAGSSGSTVKKFRTGKWMDTINACPNLQALITDKSDKNAVNDLHTQQNVDVTNGAIVIHTQRLKSDPGGNLLS</sequence>
<dbReference type="Pfam" id="PF05876">
    <property type="entry name" value="GpA_ATPase"/>
    <property type="match status" value="1"/>
</dbReference>
<evidence type="ECO:0000313" key="5">
    <source>
        <dbReference type="Proteomes" id="UP000225264"/>
    </source>
</evidence>
<dbReference type="EMBL" id="MOHC01000039">
    <property type="protein sequence ID" value="OJN35366.1"/>
    <property type="molecule type" value="Genomic_DNA"/>
</dbReference>
<reference evidence="2" key="2">
    <citation type="submission" date="2017-10" db="EMBL/GenBank/DDBJ databases">
        <title>Genome and in vitro analysis of Escherichia coli resistant to antibiotic.</title>
        <authorList>
            <person name="Pereira U.P."/>
            <person name="Facimoto C.T."/>
            <person name="Campos P.A."/>
            <person name="Araujo B.F."/>
            <person name="Royer S."/>
            <person name="Goncalves I.R."/>
            <person name="Ferreira M.L."/>
            <person name="Gontijo P."/>
            <person name="Ribas R.M."/>
        </authorList>
    </citation>
    <scope>NUCLEOTIDE SEQUENCE [LARGE SCALE GENOMIC DNA]</scope>
    <source>
        <strain evidence="2">UFU_EC98</strain>
        <plasmid evidence="2">pEc98_3</plasmid>
        <plasmid>pec98_3</plasmid>
    </source>
</reference>
<dbReference type="InterPro" id="IPR046453">
    <property type="entry name" value="GpA_ATPase"/>
</dbReference>
<dbReference type="RefSeq" id="WP_012602120.1">
    <property type="nucleotide sequence ID" value="NZ_JBEEYE010000103.1"/>
</dbReference>
<dbReference type="AlphaFoldDB" id="A0AAI8H5G3"/>
<evidence type="ECO:0000313" key="4">
    <source>
        <dbReference type="Proteomes" id="UP000184077"/>
    </source>
</evidence>
<proteinExistence type="predicted"/>
<protein>
    <recommendedName>
        <fullName evidence="1">Phage terminase large subunit GpA ATPase domain-containing protein</fullName>
    </recommendedName>
</protein>
<evidence type="ECO:0000313" key="2">
    <source>
        <dbReference type="EMBL" id="ATP26886.1"/>
    </source>
</evidence>
<dbReference type="Proteomes" id="UP000184077">
    <property type="component" value="Unassembled WGS sequence"/>
</dbReference>
<geneLocation type="plasmid" evidence="2">
    <name>pEc98_3</name>
</geneLocation>
<reference evidence="3 4" key="1">
    <citation type="submission" date="2016-10" db="EMBL/GenBank/DDBJ databases">
        <title>Comprehensive resistome analysis reveals the prevalence of NDM and MCR-1 in Chinese poultry production.</title>
        <authorList>
            <person name="Wang Y."/>
            <person name="Zhang R."/>
            <person name="Li J."/>
            <person name="Wu Z."/>
            <person name="Wenjuan Y."/>
            <person name="Schwarz S."/>
            <person name="Tyrrell J."/>
            <person name="Zheng Y."/>
            <person name="Wang S."/>
            <person name="Shen Z."/>
            <person name="Liu Z."/>
            <person name="Lei L."/>
            <person name="Li M."/>
            <person name="Zhang Q."/>
            <person name="Wu C."/>
            <person name="Zhang Q."/>
            <person name="Wu Y."/>
            <person name="Walsh T."/>
            <person name="Shen J."/>
        </authorList>
    </citation>
    <scope>NUCLEOTIDE SEQUENCE [LARGE SCALE GENOMIC DNA]</scope>
    <source>
        <strain evidence="3 4">574</strain>
    </source>
</reference>
<accession>A0AAI8H5G3</accession>
<feature type="domain" description="Phage terminase large subunit GpA ATPase" evidence="1">
    <location>
        <begin position="49"/>
        <end position="147"/>
    </location>
</feature>
<evidence type="ECO:0000313" key="3">
    <source>
        <dbReference type="EMBL" id="OJN35366.1"/>
    </source>
</evidence>
<gene>
    <name evidence="3" type="ORF">BK300_21525</name>
    <name evidence="2" type="ORF">CQ842_25605</name>
</gene>
<keyword evidence="2" id="KW-0614">Plasmid</keyword>
<dbReference type="Gene3D" id="3.40.50.300">
    <property type="entry name" value="P-loop containing nucleotide triphosphate hydrolases"/>
    <property type="match status" value="1"/>
</dbReference>
<dbReference type="GO" id="GO:0016887">
    <property type="term" value="F:ATP hydrolysis activity"/>
    <property type="evidence" value="ECO:0007669"/>
    <property type="project" value="InterPro"/>
</dbReference>
<dbReference type="InterPro" id="IPR027417">
    <property type="entry name" value="P-loop_NTPase"/>
</dbReference>
<organism evidence="2">
    <name type="scientific">Escherichia coli</name>
    <dbReference type="NCBI Taxonomy" id="562"/>
    <lineage>
        <taxon>Bacteria</taxon>
        <taxon>Pseudomonadati</taxon>
        <taxon>Pseudomonadota</taxon>
        <taxon>Gammaproteobacteria</taxon>
        <taxon>Enterobacterales</taxon>
        <taxon>Enterobacteriaceae</taxon>
        <taxon>Escherichia</taxon>
    </lineage>
</organism>
<dbReference type="EMBL" id="CP024095">
    <property type="protein sequence ID" value="ATP26886.1"/>
    <property type="molecule type" value="Genomic_DNA"/>
</dbReference>
<geneLocation type="plasmid" evidence="5">
    <name>pec98_3</name>
</geneLocation>
<name>A0AAI8H5G3_ECOLX</name>